<accession>A0A174Z4L1</accession>
<proteinExistence type="predicted"/>
<sequence>MKDGYNRVEVKGKEMFYMEAVVKDMNVVEDRTALETLFSYLDKGIDDMEAGRLHTVDDAFQIIRDRMKNEL</sequence>
<evidence type="ECO:0000313" key="1">
    <source>
        <dbReference type="EMBL" id="CUQ77860.1"/>
    </source>
</evidence>
<organism evidence="1 2">
    <name type="scientific">Lachnospira eligens</name>
    <dbReference type="NCBI Taxonomy" id="39485"/>
    <lineage>
        <taxon>Bacteria</taxon>
        <taxon>Bacillati</taxon>
        <taxon>Bacillota</taxon>
        <taxon>Clostridia</taxon>
        <taxon>Lachnospirales</taxon>
        <taxon>Lachnospiraceae</taxon>
        <taxon>Lachnospira</taxon>
    </lineage>
</organism>
<dbReference type="AlphaFoldDB" id="A0A174Z4L1"/>
<name>A0A174Z4L1_9FIRM</name>
<evidence type="ECO:0000313" key="2">
    <source>
        <dbReference type="Proteomes" id="UP000095621"/>
    </source>
</evidence>
<protein>
    <submittedName>
        <fullName evidence="1">Uncharacterized protein</fullName>
    </submittedName>
</protein>
<dbReference type="Proteomes" id="UP000095621">
    <property type="component" value="Unassembled WGS sequence"/>
</dbReference>
<reference evidence="1 2" key="1">
    <citation type="submission" date="2015-09" db="EMBL/GenBank/DDBJ databases">
        <authorList>
            <consortium name="Pathogen Informatics"/>
        </authorList>
    </citation>
    <scope>NUCLEOTIDE SEQUENCE [LARGE SCALE GENOMIC DNA]</scope>
    <source>
        <strain evidence="1 2">2789STDY5834875</strain>
    </source>
</reference>
<gene>
    <name evidence="1" type="ORF">ERS852490_01777</name>
</gene>
<dbReference type="EMBL" id="CZBU01000004">
    <property type="protein sequence ID" value="CUQ77860.1"/>
    <property type="molecule type" value="Genomic_DNA"/>
</dbReference>